<evidence type="ECO:0000259" key="21">
    <source>
        <dbReference type="PROSITE" id="PS51385"/>
    </source>
</evidence>
<comment type="catalytic activity">
    <reaction evidence="1 18 19">
        <text>(6R)-NADHX = (6S)-NADHX</text>
        <dbReference type="Rhea" id="RHEA:32215"/>
        <dbReference type="ChEBI" id="CHEBI:64074"/>
        <dbReference type="ChEBI" id="CHEBI:64075"/>
        <dbReference type="EC" id="5.1.99.6"/>
    </reaction>
</comment>
<dbReference type="HAMAP" id="MF_01966">
    <property type="entry name" value="NADHX_epimerase"/>
    <property type="match status" value="1"/>
</dbReference>
<dbReference type="EC" id="5.1.99.6" evidence="19"/>
<feature type="binding site" evidence="18">
    <location>
        <position position="139"/>
    </location>
    <ligand>
        <name>(6S)-NADPHX</name>
        <dbReference type="ChEBI" id="CHEBI:64076"/>
    </ligand>
</feature>
<comment type="catalytic activity">
    <reaction evidence="2 18 19">
        <text>(6R)-NADPHX = (6S)-NADPHX</text>
        <dbReference type="Rhea" id="RHEA:32227"/>
        <dbReference type="ChEBI" id="CHEBI:64076"/>
        <dbReference type="ChEBI" id="CHEBI:64077"/>
        <dbReference type="EC" id="5.1.99.6"/>
    </reaction>
</comment>
<comment type="catalytic activity">
    <reaction evidence="15 17 19">
        <text>(6S)-NADHX + ADP = AMP + phosphate + NADH + H(+)</text>
        <dbReference type="Rhea" id="RHEA:32223"/>
        <dbReference type="ChEBI" id="CHEBI:15378"/>
        <dbReference type="ChEBI" id="CHEBI:43474"/>
        <dbReference type="ChEBI" id="CHEBI:57945"/>
        <dbReference type="ChEBI" id="CHEBI:64074"/>
        <dbReference type="ChEBI" id="CHEBI:456215"/>
        <dbReference type="ChEBI" id="CHEBI:456216"/>
        <dbReference type="EC" id="4.2.1.136"/>
    </reaction>
</comment>
<dbReference type="GO" id="GO:0005524">
    <property type="term" value="F:ATP binding"/>
    <property type="evidence" value="ECO:0007669"/>
    <property type="project" value="UniProtKB-UniRule"/>
</dbReference>
<comment type="similarity">
    <text evidence="3 19">In the N-terminal section; belongs to the NnrE/AIBP family.</text>
</comment>
<comment type="similarity">
    <text evidence="18">Belongs to the NnrE/AIBP family.</text>
</comment>
<dbReference type="InterPro" id="IPR000631">
    <property type="entry name" value="CARKD"/>
</dbReference>
<evidence type="ECO:0000256" key="12">
    <source>
        <dbReference type="ARBA" id="ARBA00023239"/>
    </source>
</evidence>
<comment type="catalytic activity">
    <reaction evidence="16 17 19">
        <text>(6S)-NADPHX + ADP = AMP + phosphate + NADPH + H(+)</text>
        <dbReference type="Rhea" id="RHEA:32235"/>
        <dbReference type="ChEBI" id="CHEBI:15378"/>
        <dbReference type="ChEBI" id="CHEBI:43474"/>
        <dbReference type="ChEBI" id="CHEBI:57783"/>
        <dbReference type="ChEBI" id="CHEBI:64076"/>
        <dbReference type="ChEBI" id="CHEBI:456215"/>
        <dbReference type="ChEBI" id="CHEBI:456216"/>
        <dbReference type="EC" id="4.2.1.136"/>
    </reaction>
</comment>
<comment type="cofactor">
    <cofactor evidence="18 19">
        <name>K(+)</name>
        <dbReference type="ChEBI" id="CHEBI:29103"/>
    </cofactor>
    <text evidence="18 19">Binds 1 potassium ion per subunit.</text>
</comment>
<dbReference type="InterPro" id="IPR017953">
    <property type="entry name" value="Carbohydrate_kinase_pred_CS"/>
</dbReference>
<comment type="caution">
    <text evidence="18">Lacks conserved residue(s) required for the propagation of feature annotation.</text>
</comment>
<dbReference type="InterPro" id="IPR029056">
    <property type="entry name" value="Ribokinase-like"/>
</dbReference>
<dbReference type="InterPro" id="IPR030677">
    <property type="entry name" value="Nnr"/>
</dbReference>
<evidence type="ECO:0000256" key="5">
    <source>
        <dbReference type="ARBA" id="ARBA00022723"/>
    </source>
</evidence>
<feature type="binding site" evidence="17">
    <location>
        <position position="236"/>
    </location>
    <ligand>
        <name>(6S)-NADPHX</name>
        <dbReference type="ChEBI" id="CHEBI:64076"/>
    </ligand>
</feature>
<evidence type="ECO:0000256" key="2">
    <source>
        <dbReference type="ARBA" id="ARBA00000909"/>
    </source>
</evidence>
<feature type="binding site" evidence="17">
    <location>
        <position position="296"/>
    </location>
    <ligand>
        <name>(6S)-NADPHX</name>
        <dbReference type="ChEBI" id="CHEBI:64076"/>
    </ligand>
</feature>
<keyword evidence="5 18" id="KW-0479">Metal-binding</keyword>
<comment type="similarity">
    <text evidence="4 19">In the C-terminal section; belongs to the NnrD/CARKD family.</text>
</comment>
<evidence type="ECO:0000256" key="13">
    <source>
        <dbReference type="ARBA" id="ARBA00023268"/>
    </source>
</evidence>
<dbReference type="GO" id="GO:0052855">
    <property type="term" value="F:ADP-dependent NAD(P)H-hydrate dehydratase activity"/>
    <property type="evidence" value="ECO:0007669"/>
    <property type="project" value="UniProtKB-UniRule"/>
</dbReference>
<evidence type="ECO:0000256" key="19">
    <source>
        <dbReference type="PIRNR" id="PIRNR017184"/>
    </source>
</evidence>
<feature type="binding site" evidence="17">
    <location>
        <begin position="378"/>
        <end position="382"/>
    </location>
    <ligand>
        <name>AMP</name>
        <dbReference type="ChEBI" id="CHEBI:456215"/>
    </ligand>
</feature>
<name>A0A437MHP0_9PROT</name>
<dbReference type="Gene3D" id="3.40.1190.20">
    <property type="match status" value="1"/>
</dbReference>
<evidence type="ECO:0000256" key="9">
    <source>
        <dbReference type="ARBA" id="ARBA00022958"/>
    </source>
</evidence>
<protein>
    <recommendedName>
        <fullName evidence="19">Bifunctional NAD(P)H-hydrate repair enzyme</fullName>
    </recommendedName>
    <alternativeName>
        <fullName evidence="19">Nicotinamide nucleotide repair protein</fullName>
    </alternativeName>
    <domain>
        <recommendedName>
            <fullName evidence="19">ADP-dependent (S)-NAD(P)H-hydrate dehydratase</fullName>
            <ecNumber evidence="19">4.2.1.136</ecNumber>
        </recommendedName>
        <alternativeName>
            <fullName evidence="19">ADP-dependent NAD(P)HX dehydratase</fullName>
        </alternativeName>
    </domain>
    <domain>
        <recommendedName>
            <fullName evidence="19">NAD(P)H-hydrate epimerase</fullName>
            <ecNumber evidence="19">5.1.99.6</ecNumber>
        </recommendedName>
    </domain>
</protein>
<evidence type="ECO:0000256" key="7">
    <source>
        <dbReference type="ARBA" id="ARBA00022840"/>
    </source>
</evidence>
<accession>A0A437MHP0</accession>
<feature type="binding site" evidence="17">
    <location>
        <position position="407"/>
    </location>
    <ligand>
        <name>AMP</name>
        <dbReference type="ChEBI" id="CHEBI:456215"/>
    </ligand>
</feature>
<keyword evidence="13" id="KW-0511">Multifunctional enzyme</keyword>
<evidence type="ECO:0000256" key="14">
    <source>
        <dbReference type="ARBA" id="ARBA00025153"/>
    </source>
</evidence>
<dbReference type="PIRSF" id="PIRSF017184">
    <property type="entry name" value="Nnr"/>
    <property type="match status" value="1"/>
</dbReference>
<dbReference type="Pfam" id="PF03853">
    <property type="entry name" value="YjeF_N"/>
    <property type="match status" value="1"/>
</dbReference>
<dbReference type="SUPFAM" id="SSF64153">
    <property type="entry name" value="YjeF N-terminal domain-like"/>
    <property type="match status" value="1"/>
</dbReference>
<dbReference type="OrthoDB" id="9806925at2"/>
<gene>
    <name evidence="17" type="primary">nnrD</name>
    <name evidence="18" type="synonym">nnrE</name>
    <name evidence="22" type="ORF">EOD42_10830</name>
</gene>
<dbReference type="EMBL" id="SACL01000003">
    <property type="protein sequence ID" value="RVT97141.1"/>
    <property type="molecule type" value="Genomic_DNA"/>
</dbReference>
<reference evidence="22 23" key="1">
    <citation type="submission" date="2019-01" db="EMBL/GenBank/DDBJ databases">
        <authorList>
            <person name="Chen W.-M."/>
        </authorList>
    </citation>
    <scope>NUCLEOTIDE SEQUENCE [LARGE SCALE GENOMIC DNA]</scope>
    <source>
        <strain evidence="22 23">CCP-6</strain>
    </source>
</reference>
<dbReference type="PROSITE" id="PS51385">
    <property type="entry name" value="YJEF_N"/>
    <property type="match status" value="1"/>
</dbReference>
<dbReference type="HAMAP" id="MF_01965">
    <property type="entry name" value="NADHX_dehydratase"/>
    <property type="match status" value="1"/>
</dbReference>
<comment type="subunit">
    <text evidence="17">Homotetramer.</text>
</comment>
<comment type="function">
    <text evidence="17">Catalyzes the dehydration of the S-form of NAD(P)HX at the expense of ADP, which is converted to AMP. Together with NAD(P)HX epimerase, which catalyzes the epimerization of the S- and R-forms, the enzyme allows the repair of both epimers of NAD(P)HX, a damaged form of NAD(P)H that is a result of enzymatic or heat-dependent hydration.</text>
</comment>
<evidence type="ECO:0000256" key="10">
    <source>
        <dbReference type="ARBA" id="ARBA00023027"/>
    </source>
</evidence>
<feature type="binding site" evidence="18">
    <location>
        <begin position="48"/>
        <end position="52"/>
    </location>
    <ligand>
        <name>(6S)-NADPHX</name>
        <dbReference type="ChEBI" id="CHEBI:64076"/>
    </ligand>
</feature>
<feature type="binding site" evidence="18">
    <location>
        <position position="49"/>
    </location>
    <ligand>
        <name>K(+)</name>
        <dbReference type="ChEBI" id="CHEBI:29103"/>
    </ligand>
</feature>
<dbReference type="PROSITE" id="PS01050">
    <property type="entry name" value="YJEF_C_2"/>
    <property type="match status" value="1"/>
</dbReference>
<evidence type="ECO:0000256" key="15">
    <source>
        <dbReference type="ARBA" id="ARBA00048238"/>
    </source>
</evidence>
<evidence type="ECO:0000256" key="17">
    <source>
        <dbReference type="HAMAP-Rule" id="MF_01965"/>
    </source>
</evidence>
<evidence type="ECO:0000256" key="6">
    <source>
        <dbReference type="ARBA" id="ARBA00022741"/>
    </source>
</evidence>
<evidence type="ECO:0000256" key="1">
    <source>
        <dbReference type="ARBA" id="ARBA00000013"/>
    </source>
</evidence>
<evidence type="ECO:0000259" key="20">
    <source>
        <dbReference type="PROSITE" id="PS51383"/>
    </source>
</evidence>
<keyword evidence="8 17" id="KW-0521">NADP</keyword>
<dbReference type="InterPro" id="IPR036652">
    <property type="entry name" value="YjeF_N_dom_sf"/>
</dbReference>
<feature type="binding site" evidence="18">
    <location>
        <position position="106"/>
    </location>
    <ligand>
        <name>K(+)</name>
        <dbReference type="ChEBI" id="CHEBI:29103"/>
    </ligand>
</feature>
<comment type="caution">
    <text evidence="22">The sequence shown here is derived from an EMBL/GenBank/DDBJ whole genome shotgun (WGS) entry which is preliminary data.</text>
</comment>
<feature type="binding site" evidence="17">
    <location>
        <position position="408"/>
    </location>
    <ligand>
        <name>(6S)-NADPHX</name>
        <dbReference type="ChEBI" id="CHEBI:64076"/>
    </ligand>
</feature>
<dbReference type="GO" id="GO:0046496">
    <property type="term" value="P:nicotinamide nucleotide metabolic process"/>
    <property type="evidence" value="ECO:0007669"/>
    <property type="project" value="UniProtKB-UniRule"/>
</dbReference>
<feature type="binding site" evidence="18">
    <location>
        <begin position="110"/>
        <end position="116"/>
    </location>
    <ligand>
        <name>(6S)-NADPHX</name>
        <dbReference type="ChEBI" id="CHEBI:64076"/>
    </ligand>
</feature>
<feature type="domain" description="YjeF C-terminal" evidence="20">
    <location>
        <begin position="201"/>
        <end position="462"/>
    </location>
</feature>
<sequence length="466" mass="46926">MRAAEQEAIAAGTPGFTLMRRAAAAVAREAAAMAPHGARVAVLCGPGNNGGDGFVAAALLREAGYAVSVHLLGEAGRLKGDAAEAARLWAGPVEGPALPPAALLVDALFGIGLNRAPEGAAAAAIAAMNAHGAPILAVDVPSGLDADTGTAPGVAVQAARTVTFHTAKPGHLLLPGRDLCGALVVADIGLPETPGRLFRNATALWGPHWPRPRGHSHKYTRGACLVWSGPSLATGAARLSAMTALRAGAGIVTLAGDHAALTEHAAHVTAPLLRVAEMPAELLADPRLTACLIGPGAGVNPATLARVEQLLACDRALVLDADALTVLAGRPEALRRPHPTVLTPHEGEFRTLFGPLPGPKHERALAAARASGSVVILKGADTVIAAPDGRAAINDNAPPWLATAGSGDVLAGLVAGLLAQGMPAFEAACAAVFLHGAASTEAGPHLTAEDLPAALWPVLKRLYEAP</sequence>
<dbReference type="SUPFAM" id="SSF53613">
    <property type="entry name" value="Ribokinase-like"/>
    <property type="match status" value="1"/>
</dbReference>
<dbReference type="PROSITE" id="PS51383">
    <property type="entry name" value="YJEF_C_3"/>
    <property type="match status" value="1"/>
</dbReference>
<dbReference type="GO" id="GO:0052856">
    <property type="term" value="F:NAD(P)HX epimerase activity"/>
    <property type="evidence" value="ECO:0007669"/>
    <property type="project" value="UniProtKB-UniRule"/>
</dbReference>
<dbReference type="NCBIfam" id="TIGR00197">
    <property type="entry name" value="yjeF_nterm"/>
    <property type="match status" value="1"/>
</dbReference>
<dbReference type="AlphaFoldDB" id="A0A437MHP0"/>
<dbReference type="PANTHER" id="PTHR12592:SF0">
    <property type="entry name" value="ATP-DEPENDENT (S)-NAD(P)H-HYDRATE DEHYDRATASE"/>
    <property type="match status" value="1"/>
</dbReference>
<comment type="cofactor">
    <cofactor evidence="17">
        <name>Mg(2+)</name>
        <dbReference type="ChEBI" id="CHEBI:18420"/>
    </cofactor>
</comment>
<keyword evidence="6 17" id="KW-0547">Nucleotide-binding</keyword>
<keyword evidence="23" id="KW-1185">Reference proteome</keyword>
<comment type="function">
    <text evidence="18">Catalyzes the epimerization of the S- and R-forms of NAD(P)HX, a damaged form of NAD(P)H that is a result of enzymatic or heat-dependent hydration. This is a prerequisite for the S-specific NAD(P)H-hydrate dehydratase to allow the repair of both epimers of NAD(P)HX.</text>
</comment>
<dbReference type="InterPro" id="IPR004443">
    <property type="entry name" value="YjeF_N_dom"/>
</dbReference>
<evidence type="ECO:0000256" key="8">
    <source>
        <dbReference type="ARBA" id="ARBA00022857"/>
    </source>
</evidence>
<organism evidence="22 23">
    <name type="scientific">Rhodovarius crocodyli</name>
    <dbReference type="NCBI Taxonomy" id="1979269"/>
    <lineage>
        <taxon>Bacteria</taxon>
        <taxon>Pseudomonadati</taxon>
        <taxon>Pseudomonadota</taxon>
        <taxon>Alphaproteobacteria</taxon>
        <taxon>Acetobacterales</taxon>
        <taxon>Roseomonadaceae</taxon>
        <taxon>Rhodovarius</taxon>
    </lineage>
</organism>
<dbReference type="PANTHER" id="PTHR12592">
    <property type="entry name" value="ATP-DEPENDENT (S)-NAD(P)H-HYDRATE DEHYDRATASE FAMILY MEMBER"/>
    <property type="match status" value="1"/>
</dbReference>
<evidence type="ECO:0000256" key="18">
    <source>
        <dbReference type="HAMAP-Rule" id="MF_01966"/>
    </source>
</evidence>
<evidence type="ECO:0000313" key="23">
    <source>
        <dbReference type="Proteomes" id="UP000282957"/>
    </source>
</evidence>
<dbReference type="NCBIfam" id="TIGR00196">
    <property type="entry name" value="yjeF_cterm"/>
    <property type="match status" value="1"/>
</dbReference>
<dbReference type="EC" id="4.2.1.136" evidence="19"/>
<keyword evidence="7 17" id="KW-0067">ATP-binding</keyword>
<dbReference type="GO" id="GO:0046872">
    <property type="term" value="F:metal ion binding"/>
    <property type="evidence" value="ECO:0007669"/>
    <property type="project" value="UniProtKB-UniRule"/>
</dbReference>
<evidence type="ECO:0000256" key="16">
    <source>
        <dbReference type="ARBA" id="ARBA00049209"/>
    </source>
</evidence>
<feature type="binding site" evidence="17">
    <location>
        <position position="345"/>
    </location>
    <ligand>
        <name>(6S)-NADPHX</name>
        <dbReference type="ChEBI" id="CHEBI:64076"/>
    </ligand>
</feature>
<keyword evidence="10 17" id="KW-0520">NAD</keyword>
<feature type="binding site" evidence="18">
    <location>
        <position position="142"/>
    </location>
    <ligand>
        <name>K(+)</name>
        <dbReference type="ChEBI" id="CHEBI:29103"/>
    </ligand>
</feature>
<dbReference type="GO" id="GO:0110051">
    <property type="term" value="P:metabolite repair"/>
    <property type="evidence" value="ECO:0007669"/>
    <property type="project" value="TreeGrafter"/>
</dbReference>
<proteinExistence type="inferred from homology"/>
<dbReference type="Pfam" id="PF01256">
    <property type="entry name" value="Carb_kinase"/>
    <property type="match status" value="1"/>
</dbReference>
<evidence type="ECO:0000256" key="11">
    <source>
        <dbReference type="ARBA" id="ARBA00023235"/>
    </source>
</evidence>
<dbReference type="Proteomes" id="UP000282957">
    <property type="component" value="Unassembled WGS sequence"/>
</dbReference>
<keyword evidence="12 17" id="KW-0456">Lyase</keyword>
<comment type="similarity">
    <text evidence="17">Belongs to the NnrD/CARKD family.</text>
</comment>
<keyword evidence="9 18" id="KW-0630">Potassium</keyword>
<dbReference type="CDD" id="cd01171">
    <property type="entry name" value="YXKO-related"/>
    <property type="match status" value="1"/>
</dbReference>
<evidence type="ECO:0000256" key="3">
    <source>
        <dbReference type="ARBA" id="ARBA00006001"/>
    </source>
</evidence>
<dbReference type="Gene3D" id="3.40.50.10260">
    <property type="entry name" value="YjeF N-terminal domain"/>
    <property type="match status" value="1"/>
</dbReference>
<keyword evidence="11 18" id="KW-0413">Isomerase</keyword>
<feature type="domain" description="YjeF N-terminal" evidence="21">
    <location>
        <begin position="1"/>
        <end position="196"/>
    </location>
</feature>
<evidence type="ECO:0000256" key="4">
    <source>
        <dbReference type="ARBA" id="ARBA00009524"/>
    </source>
</evidence>
<evidence type="ECO:0000313" key="22">
    <source>
        <dbReference type="EMBL" id="RVT97141.1"/>
    </source>
</evidence>
<comment type="function">
    <text evidence="14 19">Bifunctional enzyme that catalyzes the epimerization of the S- and R-forms of NAD(P)HX and the dehydration of the S-form of NAD(P)HX at the expense of ADP, which is converted to AMP. This allows the repair of both epimers of NAD(P)HX, a damaged form of NAD(P)H that is a result of enzymatic or heat-dependent hydration.</text>
</comment>